<dbReference type="AlphaFoldDB" id="T1GX35"/>
<accession>T1GX35</accession>
<dbReference type="EnsemblMetazoa" id="MESCA008373-RA">
    <property type="protein sequence ID" value="MESCA008373-PA"/>
    <property type="gene ID" value="MESCA008373"/>
</dbReference>
<dbReference type="STRING" id="36166.T1GX35"/>
<dbReference type="InterPro" id="IPR040154">
    <property type="entry name" value="Biotinidase/VNN"/>
</dbReference>
<proteinExistence type="predicted"/>
<dbReference type="Gene3D" id="3.60.110.10">
    <property type="entry name" value="Carbon-nitrogen hydrolase"/>
    <property type="match status" value="1"/>
</dbReference>
<dbReference type="EMBL" id="CAQQ02377008">
    <property type="status" value="NOT_ANNOTATED_CDS"/>
    <property type="molecule type" value="Genomic_DNA"/>
</dbReference>
<dbReference type="OMA" id="FRHANGH"/>
<dbReference type="Proteomes" id="UP000015102">
    <property type="component" value="Unassembled WGS sequence"/>
</dbReference>
<evidence type="ECO:0000313" key="1">
    <source>
        <dbReference type="EnsemblMetazoa" id="MESCA008373-PA"/>
    </source>
</evidence>
<name>T1GX35_MEGSC</name>
<reference evidence="1" key="2">
    <citation type="submission" date="2015-06" db="UniProtKB">
        <authorList>
            <consortium name="EnsemblMetazoa"/>
        </authorList>
    </citation>
    <scope>IDENTIFICATION</scope>
</reference>
<protein>
    <recommendedName>
        <fullName evidence="3">CN hydrolase domain-containing protein</fullName>
    </recommendedName>
</protein>
<dbReference type="SUPFAM" id="SSF56317">
    <property type="entry name" value="Carbon-nitrogen hydrolase"/>
    <property type="match status" value="1"/>
</dbReference>
<sequence length="131" mass="14597">QVQSTFQKTLPSDPYYKAGVVEFAPILAHSTNSSIVEQLEGIRTIIQDPNAGNLDILVFPEGALSSEGLTYVPDPHEQVIPCEELDYDYSLSEISCYARSIQAYIAVNIHEKVQCLGDYQCPKKGYFEFST</sequence>
<evidence type="ECO:0000313" key="2">
    <source>
        <dbReference type="Proteomes" id="UP000015102"/>
    </source>
</evidence>
<dbReference type="HOGENOM" id="CLU_1932808_0_0_1"/>
<organism evidence="1 2">
    <name type="scientific">Megaselia scalaris</name>
    <name type="common">Humpbacked fly</name>
    <name type="synonym">Phora scalaris</name>
    <dbReference type="NCBI Taxonomy" id="36166"/>
    <lineage>
        <taxon>Eukaryota</taxon>
        <taxon>Metazoa</taxon>
        <taxon>Ecdysozoa</taxon>
        <taxon>Arthropoda</taxon>
        <taxon>Hexapoda</taxon>
        <taxon>Insecta</taxon>
        <taxon>Pterygota</taxon>
        <taxon>Neoptera</taxon>
        <taxon>Endopterygota</taxon>
        <taxon>Diptera</taxon>
        <taxon>Brachycera</taxon>
        <taxon>Muscomorpha</taxon>
        <taxon>Platypezoidea</taxon>
        <taxon>Phoridae</taxon>
        <taxon>Megaseliini</taxon>
        <taxon>Megaselia</taxon>
    </lineage>
</organism>
<evidence type="ECO:0008006" key="3">
    <source>
        <dbReference type="Google" id="ProtNLM"/>
    </source>
</evidence>
<keyword evidence="2" id="KW-1185">Reference proteome</keyword>
<reference evidence="2" key="1">
    <citation type="submission" date="2013-02" db="EMBL/GenBank/DDBJ databases">
        <authorList>
            <person name="Hughes D."/>
        </authorList>
    </citation>
    <scope>NUCLEOTIDE SEQUENCE</scope>
    <source>
        <strain>Durham</strain>
        <strain evidence="2">NC isolate 2 -- Noor lab</strain>
    </source>
</reference>
<dbReference type="InterPro" id="IPR036526">
    <property type="entry name" value="C-N_Hydrolase_sf"/>
</dbReference>
<dbReference type="PANTHER" id="PTHR10609">
    <property type="entry name" value="BIOTINIDASE-RELATED"/>
    <property type="match status" value="1"/>
</dbReference>
<dbReference type="PANTHER" id="PTHR10609:SF14">
    <property type="entry name" value="BIOTINIDASE"/>
    <property type="match status" value="1"/>
</dbReference>